<evidence type="ECO:0000313" key="3">
    <source>
        <dbReference type="Proteomes" id="UP000664781"/>
    </source>
</evidence>
<gene>
    <name evidence="2" type="ORF">J1792_31855</name>
</gene>
<proteinExistence type="predicted"/>
<accession>A0A939FRK8</accession>
<keyword evidence="3" id="KW-1185">Reference proteome</keyword>
<sequence>MNGVVQVLVLVVHPAMPNPAIPSGRRARAGQAAARHSGTAVGDSADPSTNDNVFPLISDSDTFKAVALLTASRTRSARRRRHAAVRHEGRS</sequence>
<feature type="region of interest" description="Disordered" evidence="1">
    <location>
        <begin position="18"/>
        <end position="50"/>
    </location>
</feature>
<comment type="caution">
    <text evidence="2">The sequence shown here is derived from an EMBL/GenBank/DDBJ whole genome shotgun (WGS) entry which is preliminary data.</text>
</comment>
<evidence type="ECO:0000256" key="1">
    <source>
        <dbReference type="SAM" id="MobiDB-lite"/>
    </source>
</evidence>
<name>A0A939FRK8_9ACTN</name>
<reference evidence="2" key="1">
    <citation type="submission" date="2021-03" db="EMBL/GenBank/DDBJ databases">
        <title>Streptomyces strains.</title>
        <authorList>
            <person name="Lund M.B."/>
            <person name="Toerring T."/>
        </authorList>
    </citation>
    <scope>NUCLEOTIDE SEQUENCE</scope>
    <source>
        <strain evidence="2">JCM 4242</strain>
    </source>
</reference>
<protein>
    <submittedName>
        <fullName evidence="2">Uncharacterized protein</fullName>
    </submittedName>
</protein>
<dbReference type="AlphaFoldDB" id="A0A939FRK8"/>
<dbReference type="Proteomes" id="UP000664781">
    <property type="component" value="Unassembled WGS sequence"/>
</dbReference>
<evidence type="ECO:0000313" key="2">
    <source>
        <dbReference type="EMBL" id="MBO0657151.1"/>
    </source>
</evidence>
<organism evidence="2 3">
    <name type="scientific">Streptomyces triculaminicus</name>
    <dbReference type="NCBI Taxonomy" id="2816232"/>
    <lineage>
        <taxon>Bacteria</taxon>
        <taxon>Bacillati</taxon>
        <taxon>Actinomycetota</taxon>
        <taxon>Actinomycetes</taxon>
        <taxon>Kitasatosporales</taxon>
        <taxon>Streptomycetaceae</taxon>
        <taxon>Streptomyces</taxon>
    </lineage>
</organism>
<dbReference type="EMBL" id="JAFMOF010000006">
    <property type="protein sequence ID" value="MBO0657151.1"/>
    <property type="molecule type" value="Genomic_DNA"/>
</dbReference>
<dbReference type="RefSeq" id="WP_179199077.1">
    <property type="nucleotide sequence ID" value="NZ_JAFMOF010000006.1"/>
</dbReference>